<keyword evidence="2" id="KW-1133">Transmembrane helix</keyword>
<keyword evidence="2" id="KW-0472">Membrane</keyword>
<feature type="compositionally biased region" description="Basic and acidic residues" evidence="1">
    <location>
        <begin position="153"/>
        <end position="165"/>
    </location>
</feature>
<reference evidence="4 5" key="1">
    <citation type="submission" date="2024-04" db="EMBL/GenBank/DDBJ databases">
        <authorList>
            <person name="Abashina T."/>
            <person name="Shaikin A."/>
        </authorList>
    </citation>
    <scope>NUCLEOTIDE SEQUENCE [LARGE SCALE GENOMIC DNA]</scope>
    <source>
        <strain evidence="4 5">AAFK</strain>
    </source>
</reference>
<keyword evidence="2" id="KW-0812">Transmembrane</keyword>
<protein>
    <submittedName>
        <fullName evidence="4">DUF2231 domain-containing protein</fullName>
    </submittedName>
</protein>
<accession>A0ABU9D6G4</accession>
<feature type="transmembrane region" description="Helical" evidence="2">
    <location>
        <begin position="86"/>
        <end position="103"/>
    </location>
</feature>
<feature type="domain" description="DUF2231" evidence="3">
    <location>
        <begin position="8"/>
        <end position="144"/>
    </location>
</feature>
<keyword evidence="5" id="KW-1185">Reference proteome</keyword>
<sequence>MEIIPNWHPIFVHFTVALLVIGVLFHPISLLAGSEDLRCQWAAIARWNLWLGTAFAALTVATGIQAYNTVAHDTPSHLAMTDHRNWALVTFAVFLALTAWSILRYRARKPINWPLTLALLLSLGLLGSTAWRGGELVFRHGLGVMSLPHAGNHQHEAGEAPHEHPASNGNTLNPTGQMNETPPGGQAENMPQAPAEDGHNHTHNAP</sequence>
<feature type="transmembrane region" description="Helical" evidence="2">
    <location>
        <begin position="44"/>
        <end position="66"/>
    </location>
</feature>
<feature type="transmembrane region" description="Helical" evidence="2">
    <location>
        <begin position="12"/>
        <end position="32"/>
    </location>
</feature>
<feature type="region of interest" description="Disordered" evidence="1">
    <location>
        <begin position="149"/>
        <end position="206"/>
    </location>
</feature>
<evidence type="ECO:0000256" key="1">
    <source>
        <dbReference type="SAM" id="MobiDB-lite"/>
    </source>
</evidence>
<evidence type="ECO:0000313" key="5">
    <source>
        <dbReference type="Proteomes" id="UP001446205"/>
    </source>
</evidence>
<dbReference type="Pfam" id="PF09990">
    <property type="entry name" value="DUF2231"/>
    <property type="match status" value="1"/>
</dbReference>
<evidence type="ECO:0000256" key="2">
    <source>
        <dbReference type="SAM" id="Phobius"/>
    </source>
</evidence>
<gene>
    <name evidence="4" type="ORF">WOB96_05025</name>
</gene>
<dbReference type="EMBL" id="JBBPCO010000003">
    <property type="protein sequence ID" value="MEK8089122.1"/>
    <property type="molecule type" value="Genomic_DNA"/>
</dbReference>
<feature type="compositionally biased region" description="Polar residues" evidence="1">
    <location>
        <begin position="167"/>
        <end position="180"/>
    </location>
</feature>
<feature type="transmembrane region" description="Helical" evidence="2">
    <location>
        <begin position="115"/>
        <end position="134"/>
    </location>
</feature>
<proteinExistence type="predicted"/>
<comment type="caution">
    <text evidence="4">The sequence shown here is derived from an EMBL/GenBank/DDBJ whole genome shotgun (WGS) entry which is preliminary data.</text>
</comment>
<organism evidence="4 5">
    <name type="scientific">Thermithiobacillus plumbiphilus</name>
    <dbReference type="NCBI Taxonomy" id="1729899"/>
    <lineage>
        <taxon>Bacteria</taxon>
        <taxon>Pseudomonadati</taxon>
        <taxon>Pseudomonadota</taxon>
        <taxon>Acidithiobacillia</taxon>
        <taxon>Acidithiobacillales</taxon>
        <taxon>Thermithiobacillaceae</taxon>
        <taxon>Thermithiobacillus</taxon>
    </lineage>
</organism>
<name>A0ABU9D6G4_9PROT</name>
<dbReference type="Proteomes" id="UP001446205">
    <property type="component" value="Unassembled WGS sequence"/>
</dbReference>
<evidence type="ECO:0000313" key="4">
    <source>
        <dbReference type="EMBL" id="MEK8089122.1"/>
    </source>
</evidence>
<dbReference type="RefSeq" id="WP_341370188.1">
    <property type="nucleotide sequence ID" value="NZ_JBBPCO010000003.1"/>
</dbReference>
<dbReference type="InterPro" id="IPR019251">
    <property type="entry name" value="DUF2231_TM"/>
</dbReference>
<evidence type="ECO:0000259" key="3">
    <source>
        <dbReference type="Pfam" id="PF09990"/>
    </source>
</evidence>